<keyword evidence="5" id="KW-0804">Transcription</keyword>
<dbReference type="GO" id="GO:0006355">
    <property type="term" value="P:regulation of DNA-templated transcription"/>
    <property type="evidence" value="ECO:0007669"/>
    <property type="project" value="InterPro"/>
</dbReference>
<dbReference type="PANTHER" id="PTHR48111:SF71">
    <property type="entry name" value="TRANSCRIPTIONAL REGULATORY PROTEIN PHOP"/>
    <property type="match status" value="1"/>
</dbReference>
<dbReference type="CDD" id="cd00383">
    <property type="entry name" value="trans_reg_C"/>
    <property type="match status" value="1"/>
</dbReference>
<keyword evidence="1 6" id="KW-0597">Phosphoprotein</keyword>
<dbReference type="InterPro" id="IPR039420">
    <property type="entry name" value="WalR-like"/>
</dbReference>
<feature type="domain" description="OmpR/PhoB-type" evidence="9">
    <location>
        <begin position="124"/>
        <end position="222"/>
    </location>
</feature>
<organism evidence="10 11">
    <name type="scientific">Acidihalobacter yilgarnensis</name>
    <dbReference type="NCBI Taxonomy" id="2819280"/>
    <lineage>
        <taxon>Bacteria</taxon>
        <taxon>Pseudomonadati</taxon>
        <taxon>Pseudomonadota</taxon>
        <taxon>Gammaproteobacteria</taxon>
        <taxon>Chromatiales</taxon>
        <taxon>Ectothiorhodospiraceae</taxon>
        <taxon>Acidihalobacter</taxon>
    </lineage>
</organism>
<evidence type="ECO:0000313" key="11">
    <source>
        <dbReference type="Proteomes" id="UP000095401"/>
    </source>
</evidence>
<dbReference type="PROSITE" id="PS51755">
    <property type="entry name" value="OMPR_PHOB"/>
    <property type="match status" value="1"/>
</dbReference>
<dbReference type="Pfam" id="PF00486">
    <property type="entry name" value="Trans_reg_C"/>
    <property type="match status" value="1"/>
</dbReference>
<dbReference type="FunFam" id="3.40.50.2300:FF:000002">
    <property type="entry name" value="DNA-binding response regulator PhoP"/>
    <property type="match status" value="1"/>
</dbReference>
<dbReference type="InterPro" id="IPR036388">
    <property type="entry name" value="WH-like_DNA-bd_sf"/>
</dbReference>
<reference evidence="11" key="1">
    <citation type="submission" date="2016-09" db="EMBL/GenBank/DDBJ databases">
        <title>Acidihalobacter prosperus F5.</title>
        <authorList>
            <person name="Khaleque H.N."/>
            <person name="Ramsay J.P."/>
            <person name="Kaksonen A.H."/>
            <person name="Boxall N.J."/>
            <person name="Watkin E.L.J."/>
        </authorList>
    </citation>
    <scope>NUCLEOTIDE SEQUENCE [LARGE SCALE GENOMIC DNA]</scope>
    <source>
        <strain evidence="11">F5</strain>
    </source>
</reference>
<dbReference type="FunFam" id="1.10.10.10:FF:000005">
    <property type="entry name" value="Two-component system response regulator"/>
    <property type="match status" value="1"/>
</dbReference>
<sequence>MRVLLVEDDPDLREQIAARLAEQGMVVDVAADGREGLYLATEYPIDLALIDLGLPELDGLSLIRGLRAAGRDVPVLVLTARGRWQDKVEGLEAGADDYLVKPFHPEELLARARALLRRSGGWAQATLACGPVVLDPQTQRVTLEGALVELTAYEYRLLEYLMLHAGEVVSKSVLIEHLYAEDDERDSNVIEVFIRRLRRKLDPDEHLQPIETLRGRGYRLTLPRRAADALA</sequence>
<evidence type="ECO:0000256" key="6">
    <source>
        <dbReference type="PROSITE-ProRule" id="PRU00169"/>
    </source>
</evidence>
<evidence type="ECO:0000259" key="8">
    <source>
        <dbReference type="PROSITE" id="PS50110"/>
    </source>
</evidence>
<dbReference type="SUPFAM" id="SSF52172">
    <property type="entry name" value="CheY-like"/>
    <property type="match status" value="1"/>
</dbReference>
<evidence type="ECO:0000313" key="10">
    <source>
        <dbReference type="EMBL" id="AOU99727.1"/>
    </source>
</evidence>
<dbReference type="Gene3D" id="6.10.250.690">
    <property type="match status" value="1"/>
</dbReference>
<dbReference type="EMBL" id="CP017415">
    <property type="protein sequence ID" value="AOU99727.1"/>
    <property type="molecule type" value="Genomic_DNA"/>
</dbReference>
<dbReference type="Gene3D" id="1.10.10.10">
    <property type="entry name" value="Winged helix-like DNA-binding domain superfamily/Winged helix DNA-binding domain"/>
    <property type="match status" value="1"/>
</dbReference>
<dbReference type="Gene3D" id="3.40.50.2300">
    <property type="match status" value="1"/>
</dbReference>
<dbReference type="KEGG" id="aprs:BI364_13165"/>
<proteinExistence type="predicted"/>
<keyword evidence="3" id="KW-0805">Transcription regulation</keyword>
<dbReference type="GO" id="GO:0000156">
    <property type="term" value="F:phosphorelay response regulator activity"/>
    <property type="evidence" value="ECO:0007669"/>
    <property type="project" value="TreeGrafter"/>
</dbReference>
<keyword evidence="2" id="KW-0902">Two-component regulatory system</keyword>
<dbReference type="RefSeq" id="WP_070080069.1">
    <property type="nucleotide sequence ID" value="NZ_CP017415.1"/>
</dbReference>
<feature type="modified residue" description="4-aspartylphosphate" evidence="6">
    <location>
        <position position="51"/>
    </location>
</feature>
<protein>
    <submittedName>
        <fullName evidence="10">DNA-binding response regulator</fullName>
    </submittedName>
</protein>
<dbReference type="GO" id="GO:0005829">
    <property type="term" value="C:cytosol"/>
    <property type="evidence" value="ECO:0007669"/>
    <property type="project" value="TreeGrafter"/>
</dbReference>
<evidence type="ECO:0000256" key="4">
    <source>
        <dbReference type="ARBA" id="ARBA00023125"/>
    </source>
</evidence>
<dbReference type="PROSITE" id="PS50110">
    <property type="entry name" value="RESPONSE_REGULATORY"/>
    <property type="match status" value="1"/>
</dbReference>
<gene>
    <name evidence="10" type="ORF">BI364_13165</name>
</gene>
<evidence type="ECO:0000256" key="5">
    <source>
        <dbReference type="ARBA" id="ARBA00023163"/>
    </source>
</evidence>
<dbReference type="InterPro" id="IPR011006">
    <property type="entry name" value="CheY-like_superfamily"/>
</dbReference>
<dbReference type="InterPro" id="IPR001789">
    <property type="entry name" value="Sig_transdc_resp-reg_receiver"/>
</dbReference>
<dbReference type="AlphaFoldDB" id="A0A1D8ITK7"/>
<dbReference type="PANTHER" id="PTHR48111">
    <property type="entry name" value="REGULATOR OF RPOS"/>
    <property type="match status" value="1"/>
</dbReference>
<dbReference type="GO" id="GO:0000976">
    <property type="term" value="F:transcription cis-regulatory region binding"/>
    <property type="evidence" value="ECO:0007669"/>
    <property type="project" value="TreeGrafter"/>
</dbReference>
<dbReference type="SMART" id="SM00448">
    <property type="entry name" value="REC"/>
    <property type="match status" value="1"/>
</dbReference>
<feature type="DNA-binding region" description="OmpR/PhoB-type" evidence="7">
    <location>
        <begin position="124"/>
        <end position="222"/>
    </location>
</feature>
<dbReference type="Proteomes" id="UP000095401">
    <property type="component" value="Chromosome"/>
</dbReference>
<accession>A0A1D8ITK7</accession>
<feature type="domain" description="Response regulatory" evidence="8">
    <location>
        <begin position="2"/>
        <end position="116"/>
    </location>
</feature>
<evidence type="ECO:0000256" key="3">
    <source>
        <dbReference type="ARBA" id="ARBA00023015"/>
    </source>
</evidence>
<evidence type="ECO:0000256" key="2">
    <source>
        <dbReference type="ARBA" id="ARBA00023012"/>
    </source>
</evidence>
<dbReference type="InterPro" id="IPR001867">
    <property type="entry name" value="OmpR/PhoB-type_DNA-bd"/>
</dbReference>
<keyword evidence="4 7" id="KW-0238">DNA-binding</keyword>
<evidence type="ECO:0000256" key="1">
    <source>
        <dbReference type="ARBA" id="ARBA00022553"/>
    </source>
</evidence>
<dbReference type="Pfam" id="PF00072">
    <property type="entry name" value="Response_reg"/>
    <property type="match status" value="1"/>
</dbReference>
<name>A0A1D8ITK7_9GAMM</name>
<keyword evidence="11" id="KW-1185">Reference proteome</keyword>
<evidence type="ECO:0000259" key="9">
    <source>
        <dbReference type="PROSITE" id="PS51755"/>
    </source>
</evidence>
<dbReference type="SMART" id="SM00862">
    <property type="entry name" value="Trans_reg_C"/>
    <property type="match status" value="1"/>
</dbReference>
<evidence type="ECO:0000256" key="7">
    <source>
        <dbReference type="PROSITE-ProRule" id="PRU01091"/>
    </source>
</evidence>
<dbReference type="GO" id="GO:0032993">
    <property type="term" value="C:protein-DNA complex"/>
    <property type="evidence" value="ECO:0007669"/>
    <property type="project" value="TreeGrafter"/>
</dbReference>